<keyword evidence="1" id="KW-0472">Membrane</keyword>
<dbReference type="AlphaFoldDB" id="A0AAW9Q3L1"/>
<evidence type="ECO:0000256" key="1">
    <source>
        <dbReference type="SAM" id="Phobius"/>
    </source>
</evidence>
<accession>A0AAW9Q3L1</accession>
<dbReference type="EMBL" id="JAZBJZ010000161">
    <property type="protein sequence ID" value="MEE3719711.1"/>
    <property type="molecule type" value="Genomic_DNA"/>
</dbReference>
<reference evidence="2" key="1">
    <citation type="submission" date="2024-01" db="EMBL/GenBank/DDBJ databases">
        <title>Bank of Algae and Cyanobacteria of the Azores (BACA) strain genomes.</title>
        <authorList>
            <person name="Luz R."/>
            <person name="Cordeiro R."/>
            <person name="Fonseca A."/>
            <person name="Goncalves V."/>
        </authorList>
    </citation>
    <scope>NUCLEOTIDE SEQUENCE</scope>
    <source>
        <strain evidence="2">BACA0141</strain>
    </source>
</reference>
<dbReference type="Proteomes" id="UP001333818">
    <property type="component" value="Unassembled WGS sequence"/>
</dbReference>
<evidence type="ECO:0008006" key="4">
    <source>
        <dbReference type="Google" id="ProtNLM"/>
    </source>
</evidence>
<organism evidence="2 3">
    <name type="scientific">Tumidithrix elongata BACA0141</name>
    <dbReference type="NCBI Taxonomy" id="2716417"/>
    <lineage>
        <taxon>Bacteria</taxon>
        <taxon>Bacillati</taxon>
        <taxon>Cyanobacteriota</taxon>
        <taxon>Cyanophyceae</taxon>
        <taxon>Pseudanabaenales</taxon>
        <taxon>Pseudanabaenaceae</taxon>
        <taxon>Tumidithrix</taxon>
        <taxon>Tumidithrix elongata</taxon>
    </lineage>
</organism>
<name>A0AAW9Q3L1_9CYAN</name>
<keyword evidence="1" id="KW-1133">Transmembrane helix</keyword>
<proteinExistence type="predicted"/>
<dbReference type="RefSeq" id="WP_330486148.1">
    <property type="nucleotide sequence ID" value="NZ_JAZBJZ010000161.1"/>
</dbReference>
<feature type="transmembrane region" description="Helical" evidence="1">
    <location>
        <begin position="63"/>
        <end position="81"/>
    </location>
</feature>
<sequence length="199" mass="22395">MANQPESVSDAGKKVYPRMWTFFLAGLEVGLRLFGLYFLFSFAGGIVAGVLSIGSRSPLNQSPIFFVIIIVVIVGLVWYYTRWSISEVPLAVETELSSSQGVQRSWDLTAAAVGRVQLIVFVAFLVTIPIQAVTNYLPSYFLRLIPVNSFAFWMVYIVNLLISLLGGVIVLPFWQSIKAVMYYDLRSRREGIDLQLRDR</sequence>
<comment type="caution">
    <text evidence="2">The sequence shown here is derived from an EMBL/GenBank/DDBJ whole genome shotgun (WGS) entry which is preliminary data.</text>
</comment>
<gene>
    <name evidence="2" type="ORF">V2H45_23500</name>
</gene>
<protein>
    <recommendedName>
        <fullName evidence="4">DUF975 family protein</fullName>
    </recommendedName>
</protein>
<feature type="transmembrane region" description="Helical" evidence="1">
    <location>
        <begin position="150"/>
        <end position="174"/>
    </location>
</feature>
<keyword evidence="3" id="KW-1185">Reference proteome</keyword>
<evidence type="ECO:0000313" key="2">
    <source>
        <dbReference type="EMBL" id="MEE3719711.1"/>
    </source>
</evidence>
<keyword evidence="1" id="KW-0812">Transmembrane</keyword>
<evidence type="ECO:0000313" key="3">
    <source>
        <dbReference type="Proteomes" id="UP001333818"/>
    </source>
</evidence>
<feature type="transmembrane region" description="Helical" evidence="1">
    <location>
        <begin position="116"/>
        <end position="138"/>
    </location>
</feature>
<feature type="transmembrane region" description="Helical" evidence="1">
    <location>
        <begin position="29"/>
        <end position="51"/>
    </location>
</feature>